<dbReference type="EMBL" id="CP016634">
    <property type="protein sequence ID" value="ANY90511.1"/>
    <property type="molecule type" value="Genomic_DNA"/>
</dbReference>
<evidence type="ECO:0000313" key="1">
    <source>
        <dbReference type="EMBL" id="ANY90511.1"/>
    </source>
</evidence>
<dbReference type="EMBL" id="AP022227">
    <property type="protein sequence ID" value="BBT42584.1"/>
    <property type="molecule type" value="Genomic_DNA"/>
</dbReference>
<evidence type="ECO:0000313" key="2">
    <source>
        <dbReference type="EMBL" id="BBT42584.1"/>
    </source>
</evidence>
<name>A0A1B2FE74_PSEPU</name>
<gene>
    <name evidence="1" type="ORF">IEC33019_5029</name>
    <name evidence="2" type="ORF">WP8W18C01_49250</name>
</gene>
<evidence type="ECO:0000313" key="3">
    <source>
        <dbReference type="Proteomes" id="UP000515680"/>
    </source>
</evidence>
<reference evidence="2 3" key="2">
    <citation type="submission" date="2019-12" db="EMBL/GenBank/DDBJ databases">
        <title>complete genome sequences of Pseudomonas putida str. WP8-W18-CRE-01 isolated from wastewater treatment plant effluent.</title>
        <authorList>
            <person name="Sekizuka T."/>
            <person name="Itokawa K."/>
            <person name="Yatsu K."/>
            <person name="Inamine Y."/>
            <person name="Kuroda M."/>
        </authorList>
    </citation>
    <scope>NUCLEOTIDE SEQUENCE [LARGE SCALE GENOMIC DNA]</scope>
    <source>
        <strain evidence="2 3">WP8-W18-CRE-01</strain>
    </source>
</reference>
<reference evidence="1" key="1">
    <citation type="submission" date="2016-07" db="EMBL/GenBank/DDBJ databases">
        <title>New class B carbapenemase carried by novel plasmid in Pseudomonas putida enviromental strain in eastern Amazonia.</title>
        <authorList>
            <person name="Souza C.O."/>
            <person name="Lima K.V."/>
            <person name="Brasiliense D.M."/>
            <person name="Perez-Chaparro P.J."/>
            <person name="Mamizuka E.M."/>
            <person name="Lima M.O."/>
            <person name="Lima L.N."/>
            <person name="McCulloch J.A."/>
        </authorList>
    </citation>
    <scope>NUCLEOTIDE SEQUENCE [LARGE SCALE GENOMIC DNA]</scope>
    <source>
        <strain evidence="1">IEC33019</strain>
    </source>
</reference>
<dbReference type="RefSeq" id="WP_070090815.1">
    <property type="nucleotide sequence ID" value="NZ_AP022055.1"/>
</dbReference>
<dbReference type="Pfam" id="PF11275">
    <property type="entry name" value="DUF3077"/>
    <property type="match status" value="1"/>
</dbReference>
<accession>A0A1B2FE74</accession>
<dbReference type="AlphaFoldDB" id="A0A1B2FE74"/>
<organism evidence="1">
    <name type="scientific">Pseudomonas putida</name>
    <name type="common">Arthrobacter siderocapsulatus</name>
    <dbReference type="NCBI Taxonomy" id="303"/>
    <lineage>
        <taxon>Bacteria</taxon>
        <taxon>Pseudomonadati</taxon>
        <taxon>Pseudomonadota</taxon>
        <taxon>Gammaproteobacteria</taxon>
        <taxon>Pseudomonadales</taxon>
        <taxon>Pseudomonadaceae</taxon>
        <taxon>Pseudomonas</taxon>
    </lineage>
</organism>
<proteinExistence type="predicted"/>
<evidence type="ECO:0008006" key="4">
    <source>
        <dbReference type="Google" id="ProtNLM"/>
    </source>
</evidence>
<sequence>MTDNSSTWKTAGVQTCLDLYRIQPDIPFQQAFDELSVLLGCIRHLTCEAEMEGDQMSGSAARILSAMAKALIDDMEVGMNRGCD</sequence>
<protein>
    <recommendedName>
        <fullName evidence="4">DUF3077 domain-containing protein</fullName>
    </recommendedName>
</protein>
<dbReference type="InterPro" id="IPR021427">
    <property type="entry name" value="DUF3077"/>
</dbReference>
<dbReference type="Proteomes" id="UP000515680">
    <property type="component" value="Chromosome"/>
</dbReference>